<keyword evidence="1" id="KW-1133">Transmembrane helix</keyword>
<gene>
    <name evidence="2" type="ORF">HCN08_20535</name>
</gene>
<sequence>MGRRAVASGVTVGVWSGLLLLLYVVLISAVSPLEWGVGAGLALLGGGAADAVRRAEHPRLRAGRRAAAALAALPGALLRETGQLTAAVARALLRRRAPADAPFTVRLPAGADPAVAAVLLSATPGACVVDIARHTPPGAQPELTVHLLGGPAAAPSPVERALGVRRLP</sequence>
<feature type="transmembrane region" description="Helical" evidence="1">
    <location>
        <begin position="12"/>
        <end position="29"/>
    </location>
</feature>
<keyword evidence="1" id="KW-0472">Membrane</keyword>
<evidence type="ECO:0000313" key="3">
    <source>
        <dbReference type="Proteomes" id="UP000734511"/>
    </source>
</evidence>
<keyword evidence="3" id="KW-1185">Reference proteome</keyword>
<reference evidence="2 3" key="1">
    <citation type="submission" date="2020-03" db="EMBL/GenBank/DDBJ databases">
        <title>WGS of actinomycetes isolated from Thailand.</title>
        <authorList>
            <person name="Thawai C."/>
        </authorList>
    </citation>
    <scope>NUCLEOTIDE SEQUENCE [LARGE SCALE GENOMIC DNA]</scope>
    <source>
        <strain evidence="2 3">PRB2-1</strain>
    </source>
</reference>
<keyword evidence="1" id="KW-0812">Transmembrane</keyword>
<protein>
    <recommendedName>
        <fullName evidence="4">Sodium:proton antiporter</fullName>
    </recommendedName>
</protein>
<accession>A0ABX0ZWD2</accession>
<dbReference type="Proteomes" id="UP000734511">
    <property type="component" value="Unassembled WGS sequence"/>
</dbReference>
<proteinExistence type="predicted"/>
<evidence type="ECO:0000256" key="1">
    <source>
        <dbReference type="SAM" id="Phobius"/>
    </source>
</evidence>
<comment type="caution">
    <text evidence="2">The sequence shown here is derived from an EMBL/GenBank/DDBJ whole genome shotgun (WGS) entry which is preliminary data.</text>
</comment>
<organism evidence="2 3">
    <name type="scientific">Actinacidiphila epipremni</name>
    <dbReference type="NCBI Taxonomy" id="2053013"/>
    <lineage>
        <taxon>Bacteria</taxon>
        <taxon>Bacillati</taxon>
        <taxon>Actinomycetota</taxon>
        <taxon>Actinomycetes</taxon>
        <taxon>Kitasatosporales</taxon>
        <taxon>Streptomycetaceae</taxon>
        <taxon>Actinacidiphila</taxon>
    </lineage>
</organism>
<dbReference type="EMBL" id="JAATEJ010000017">
    <property type="protein sequence ID" value="NJP45773.1"/>
    <property type="molecule type" value="Genomic_DNA"/>
</dbReference>
<evidence type="ECO:0000313" key="2">
    <source>
        <dbReference type="EMBL" id="NJP45773.1"/>
    </source>
</evidence>
<dbReference type="RefSeq" id="WP_167984640.1">
    <property type="nucleotide sequence ID" value="NZ_JAATEJ010000017.1"/>
</dbReference>
<evidence type="ECO:0008006" key="4">
    <source>
        <dbReference type="Google" id="ProtNLM"/>
    </source>
</evidence>
<name>A0ABX0ZWD2_9ACTN</name>